<accession>X0WPA9</accession>
<dbReference type="SUPFAM" id="SSF75625">
    <property type="entry name" value="YebC-like"/>
    <property type="match status" value="1"/>
</dbReference>
<dbReference type="InterPro" id="IPR029072">
    <property type="entry name" value="YebC-like"/>
</dbReference>
<dbReference type="GO" id="GO:0005829">
    <property type="term" value="C:cytosol"/>
    <property type="evidence" value="ECO:0007669"/>
    <property type="project" value="TreeGrafter"/>
</dbReference>
<keyword evidence="4" id="KW-0804">Transcription</keyword>
<dbReference type="EMBL" id="BARS01036289">
    <property type="protein sequence ID" value="GAG14511.1"/>
    <property type="molecule type" value="Genomic_DNA"/>
</dbReference>
<proteinExistence type="predicted"/>
<keyword evidence="2" id="KW-0805">Transcription regulation</keyword>
<dbReference type="PANTHER" id="PTHR12532">
    <property type="entry name" value="TRANSLATIONAL ACTIVATOR OF CYTOCHROME C OXIDASE 1"/>
    <property type="match status" value="1"/>
</dbReference>
<dbReference type="AlphaFoldDB" id="X0WPA9"/>
<evidence type="ECO:0000256" key="3">
    <source>
        <dbReference type="ARBA" id="ARBA00023125"/>
    </source>
</evidence>
<dbReference type="InterPro" id="IPR048300">
    <property type="entry name" value="TACO1_YebC-like_2nd/3rd_dom"/>
</dbReference>
<dbReference type="FunFam" id="3.30.70.980:FF:000002">
    <property type="entry name" value="Probable transcriptional regulatory protein YebC"/>
    <property type="match status" value="1"/>
</dbReference>
<name>X0WPA9_9ZZZZ</name>
<keyword evidence="3" id="KW-0238">DNA-binding</keyword>
<dbReference type="PANTHER" id="PTHR12532:SF6">
    <property type="entry name" value="TRANSCRIPTIONAL REGULATORY PROTEIN YEBC-RELATED"/>
    <property type="match status" value="1"/>
</dbReference>
<evidence type="ECO:0000256" key="1">
    <source>
        <dbReference type="ARBA" id="ARBA00022490"/>
    </source>
</evidence>
<evidence type="ECO:0000313" key="6">
    <source>
        <dbReference type="EMBL" id="GAG14511.1"/>
    </source>
</evidence>
<gene>
    <name evidence="6" type="ORF">S01H1_55801</name>
</gene>
<organism evidence="6">
    <name type="scientific">marine sediment metagenome</name>
    <dbReference type="NCBI Taxonomy" id="412755"/>
    <lineage>
        <taxon>unclassified sequences</taxon>
        <taxon>metagenomes</taxon>
        <taxon>ecological metagenomes</taxon>
    </lineage>
</organism>
<sequence length="136" mass="14611">TLSRNGGSMSESGSVAWQFDSVGYIALEVGDGDPEEVALAAIDAGAQDVRTEDSRVEVYTAPTELYKVRRALEEAGLPVATAELSMLPKNVVTLDEKSAGQVLRLLDTLEDLDDVQKVFSNADFPDSVLMEYAAAR</sequence>
<dbReference type="InterPro" id="IPR002876">
    <property type="entry name" value="Transcrip_reg_TACO1-like"/>
</dbReference>
<feature type="domain" description="TACO1/YebC-like second and third" evidence="5">
    <location>
        <begin position="2"/>
        <end position="122"/>
    </location>
</feature>
<dbReference type="InterPro" id="IPR026564">
    <property type="entry name" value="Transcrip_reg_TACO1-like_dom3"/>
</dbReference>
<comment type="caution">
    <text evidence="6">The sequence shown here is derived from an EMBL/GenBank/DDBJ whole genome shotgun (WGS) entry which is preliminary data.</text>
</comment>
<dbReference type="Gene3D" id="3.30.70.980">
    <property type="match status" value="2"/>
</dbReference>
<evidence type="ECO:0000256" key="4">
    <source>
        <dbReference type="ARBA" id="ARBA00023163"/>
    </source>
</evidence>
<keyword evidence="1" id="KW-0963">Cytoplasm</keyword>
<reference evidence="6" key="1">
    <citation type="journal article" date="2014" name="Front. Microbiol.">
        <title>High frequency of phylogenetically diverse reductive dehalogenase-homologous genes in deep subseafloor sedimentary metagenomes.</title>
        <authorList>
            <person name="Kawai M."/>
            <person name="Futagami T."/>
            <person name="Toyoda A."/>
            <person name="Takaki Y."/>
            <person name="Nishi S."/>
            <person name="Hori S."/>
            <person name="Arai W."/>
            <person name="Tsubouchi T."/>
            <person name="Morono Y."/>
            <person name="Uchiyama I."/>
            <person name="Ito T."/>
            <person name="Fujiyama A."/>
            <person name="Inagaki F."/>
            <person name="Takami H."/>
        </authorList>
    </citation>
    <scope>NUCLEOTIDE SEQUENCE</scope>
    <source>
        <strain evidence="6">Expedition CK06-06</strain>
    </source>
</reference>
<protein>
    <recommendedName>
        <fullName evidence="5">TACO1/YebC-like second and third domain-containing protein</fullName>
    </recommendedName>
</protein>
<evidence type="ECO:0000259" key="5">
    <source>
        <dbReference type="Pfam" id="PF01709"/>
    </source>
</evidence>
<dbReference type="GO" id="GO:0003677">
    <property type="term" value="F:DNA binding"/>
    <property type="evidence" value="ECO:0007669"/>
    <property type="project" value="UniProtKB-KW"/>
</dbReference>
<dbReference type="Pfam" id="PF01709">
    <property type="entry name" value="Transcrip_reg"/>
    <property type="match status" value="1"/>
</dbReference>
<evidence type="ECO:0000256" key="2">
    <source>
        <dbReference type="ARBA" id="ARBA00023015"/>
    </source>
</evidence>
<feature type="non-terminal residue" evidence="6">
    <location>
        <position position="1"/>
    </location>
</feature>